<dbReference type="InterPro" id="IPR055966">
    <property type="entry name" value="DUF7544"/>
</dbReference>
<dbReference type="OrthoDB" id="137652at2157"/>
<protein>
    <submittedName>
        <fullName evidence="3">Uncharacterized protein</fullName>
    </submittedName>
</protein>
<feature type="compositionally biased region" description="Gly residues" evidence="1">
    <location>
        <begin position="391"/>
        <end position="400"/>
    </location>
</feature>
<comment type="caution">
    <text evidence="3">The sequence shown here is derived from an EMBL/GenBank/DDBJ whole genome shotgun (WGS) entry which is preliminary data.</text>
</comment>
<feature type="transmembrane region" description="Helical" evidence="2">
    <location>
        <begin position="168"/>
        <end position="196"/>
    </location>
</feature>
<keyword evidence="2" id="KW-0472">Membrane</keyword>
<feature type="transmembrane region" description="Helical" evidence="2">
    <location>
        <begin position="300"/>
        <end position="319"/>
    </location>
</feature>
<dbReference type="STRING" id="1227466.C464_02858"/>
<organism evidence="3 4">
    <name type="scientific">Halorubrum coriense DSM 10284</name>
    <dbReference type="NCBI Taxonomy" id="1227466"/>
    <lineage>
        <taxon>Archaea</taxon>
        <taxon>Methanobacteriati</taxon>
        <taxon>Methanobacteriota</taxon>
        <taxon>Stenosarchaea group</taxon>
        <taxon>Halobacteria</taxon>
        <taxon>Halobacteriales</taxon>
        <taxon>Haloferacaceae</taxon>
        <taxon>Halorubrum</taxon>
    </lineage>
</organism>
<keyword evidence="4" id="KW-1185">Reference proteome</keyword>
<sequence>MDWHAVDALDRATDGTRRFLFPFEAVRWAKLAFLALAMAGGGISGFRAGIPSFSASTVGFGVLTTGFGASTIGLSAGAEAVSPSAESVPLSGGFLPEAFGGAAASGLDRLVGLNESLLVALAVVTLLVALALVACSFAFRLAFYDALATGEVALWRSLRARFRQASELLAILAGIAVVAATPVVAVVAAVGSTSIFLTGSTPLPVVGVSPGGSLGFPGPVTAAIVAVGVAVTLIGIVVSRLTFEFVAPAMVARDVGVIAGWRAVWASLRGSWSEVVAYLVVHALVATGVRIVLTLAVASVAAVVAVTGFVVALVAAVPLGGVEAVFGTTAGLFVLGTVLLCSVVALVAVTLPVRLVTRTYLTAYEVSTLAGIDPDLSPLAPSGAASDGTASIGGGRAGTR</sequence>
<evidence type="ECO:0000313" key="3">
    <source>
        <dbReference type="EMBL" id="ELZ50200.1"/>
    </source>
</evidence>
<feature type="transmembrane region" description="Helical" evidence="2">
    <location>
        <begin position="325"/>
        <end position="351"/>
    </location>
</feature>
<dbReference type="PATRIC" id="fig|1227466.3.peg.573"/>
<dbReference type="Proteomes" id="UP000011509">
    <property type="component" value="Unassembled WGS sequence"/>
</dbReference>
<evidence type="ECO:0000313" key="4">
    <source>
        <dbReference type="Proteomes" id="UP000011509"/>
    </source>
</evidence>
<reference evidence="3 4" key="1">
    <citation type="journal article" date="2014" name="PLoS Genet.">
        <title>Phylogenetically driven sequencing of extremely halophilic archaea reveals strategies for static and dynamic osmo-response.</title>
        <authorList>
            <person name="Becker E.A."/>
            <person name="Seitzer P.M."/>
            <person name="Tritt A."/>
            <person name="Larsen D."/>
            <person name="Krusor M."/>
            <person name="Yao A.I."/>
            <person name="Wu D."/>
            <person name="Madern D."/>
            <person name="Eisen J.A."/>
            <person name="Darling A.E."/>
            <person name="Facciotti M.T."/>
        </authorList>
    </citation>
    <scope>NUCLEOTIDE SEQUENCE [LARGE SCALE GENOMIC DNA]</scope>
    <source>
        <strain evidence="3 4">DSM 10284</strain>
    </source>
</reference>
<proteinExistence type="predicted"/>
<feature type="transmembrane region" description="Helical" evidence="2">
    <location>
        <begin position="117"/>
        <end position="147"/>
    </location>
</feature>
<evidence type="ECO:0000256" key="1">
    <source>
        <dbReference type="SAM" id="MobiDB-lite"/>
    </source>
</evidence>
<feature type="transmembrane region" description="Helical" evidence="2">
    <location>
        <begin position="28"/>
        <end position="46"/>
    </location>
</feature>
<dbReference type="EMBL" id="AOJL01000015">
    <property type="protein sequence ID" value="ELZ50200.1"/>
    <property type="molecule type" value="Genomic_DNA"/>
</dbReference>
<evidence type="ECO:0000256" key="2">
    <source>
        <dbReference type="SAM" id="Phobius"/>
    </source>
</evidence>
<gene>
    <name evidence="3" type="ORF">C464_02858</name>
</gene>
<keyword evidence="2" id="KW-1133">Transmembrane helix</keyword>
<dbReference type="AlphaFoldDB" id="M0ER83"/>
<keyword evidence="2" id="KW-0812">Transmembrane</keyword>
<feature type="region of interest" description="Disordered" evidence="1">
    <location>
        <begin position="381"/>
        <end position="400"/>
    </location>
</feature>
<accession>M0ER83</accession>
<feature type="transmembrane region" description="Helical" evidence="2">
    <location>
        <begin position="216"/>
        <end position="238"/>
    </location>
</feature>
<dbReference type="Pfam" id="PF24400">
    <property type="entry name" value="DUF7544"/>
    <property type="match status" value="1"/>
</dbReference>
<feature type="transmembrane region" description="Helical" evidence="2">
    <location>
        <begin position="58"/>
        <end position="78"/>
    </location>
</feature>
<dbReference type="RefSeq" id="WP_006111985.1">
    <property type="nucleotide sequence ID" value="NZ_AOJL01000015.1"/>
</dbReference>
<name>M0ER83_9EURY</name>